<dbReference type="EMBL" id="LRPC01000001">
    <property type="protein sequence ID" value="KYG78509.1"/>
    <property type="molecule type" value="Genomic_DNA"/>
</dbReference>
<feature type="chain" id="PRO_5007574737" description="Type 1 periplasmic binding fold superfamily protein" evidence="1">
    <location>
        <begin position="24"/>
        <end position="188"/>
    </location>
</feature>
<sequence length="188" mass="20196">MIKQSAKGILGMFLMLSVFTACDSDDPEPVNEEELITTVELTFTNDNDASDVVSASFTDLDGEGGNDPIIDNISLMANATYTLTVRFLNEEETPAEDITEEVEEEDEDHQVFYVATGAEFTYAYGDQDSNQNPLGLTGTVTTGAASNGTLQVILIHEPNKTAAGVRDGDPTNAGIESDIDVTFNLSIQ</sequence>
<dbReference type="AlphaFoldDB" id="A0A150XIF6"/>
<evidence type="ECO:0000313" key="3">
    <source>
        <dbReference type="Proteomes" id="UP000075606"/>
    </source>
</evidence>
<keyword evidence="1" id="KW-0732">Signal</keyword>
<protein>
    <recommendedName>
        <fullName evidence="4">Type 1 periplasmic binding fold superfamily protein</fullName>
    </recommendedName>
</protein>
<gene>
    <name evidence="2" type="ORF">AWW68_02480</name>
</gene>
<proteinExistence type="predicted"/>
<evidence type="ECO:0000256" key="1">
    <source>
        <dbReference type="SAM" id="SignalP"/>
    </source>
</evidence>
<dbReference type="RefSeq" id="WP_068218415.1">
    <property type="nucleotide sequence ID" value="NZ_CP139724.1"/>
</dbReference>
<organism evidence="2 3">
    <name type="scientific">Roseivirga spongicola</name>
    <dbReference type="NCBI Taxonomy" id="333140"/>
    <lineage>
        <taxon>Bacteria</taxon>
        <taxon>Pseudomonadati</taxon>
        <taxon>Bacteroidota</taxon>
        <taxon>Cytophagia</taxon>
        <taxon>Cytophagales</taxon>
        <taxon>Roseivirgaceae</taxon>
        <taxon>Roseivirga</taxon>
    </lineage>
</organism>
<feature type="signal peptide" evidence="1">
    <location>
        <begin position="1"/>
        <end position="23"/>
    </location>
</feature>
<name>A0A150XIF6_9BACT</name>
<dbReference type="Proteomes" id="UP000075606">
    <property type="component" value="Unassembled WGS sequence"/>
</dbReference>
<dbReference type="STRING" id="333140.AWW68_02480"/>
<dbReference type="PROSITE" id="PS51257">
    <property type="entry name" value="PROKAR_LIPOPROTEIN"/>
    <property type="match status" value="1"/>
</dbReference>
<reference evidence="2 3" key="1">
    <citation type="submission" date="2016-01" db="EMBL/GenBank/DDBJ databases">
        <title>Genome sequencing of Roseivirga spongicola UST030701-084.</title>
        <authorList>
            <person name="Selvaratnam C."/>
            <person name="Thevarajoo S."/>
            <person name="Goh K.M."/>
            <person name="Ee R."/>
            <person name="Chan K.-G."/>
            <person name="Chong C.S."/>
        </authorList>
    </citation>
    <scope>NUCLEOTIDE SEQUENCE [LARGE SCALE GENOMIC DNA]</scope>
    <source>
        <strain evidence="2 3">UST030701-084</strain>
    </source>
</reference>
<accession>A0A150XIF6</accession>
<evidence type="ECO:0000313" key="2">
    <source>
        <dbReference type="EMBL" id="KYG78509.1"/>
    </source>
</evidence>
<comment type="caution">
    <text evidence="2">The sequence shown here is derived from an EMBL/GenBank/DDBJ whole genome shotgun (WGS) entry which is preliminary data.</text>
</comment>
<evidence type="ECO:0008006" key="4">
    <source>
        <dbReference type="Google" id="ProtNLM"/>
    </source>
</evidence>
<keyword evidence="3" id="KW-1185">Reference proteome</keyword>